<keyword evidence="3" id="KW-1185">Reference proteome</keyword>
<proteinExistence type="predicted"/>
<organism evidence="2 3">
    <name type="scientific">Pisolithus tinctorius Marx 270</name>
    <dbReference type="NCBI Taxonomy" id="870435"/>
    <lineage>
        <taxon>Eukaryota</taxon>
        <taxon>Fungi</taxon>
        <taxon>Dikarya</taxon>
        <taxon>Basidiomycota</taxon>
        <taxon>Agaricomycotina</taxon>
        <taxon>Agaricomycetes</taxon>
        <taxon>Agaricomycetidae</taxon>
        <taxon>Boletales</taxon>
        <taxon>Sclerodermatineae</taxon>
        <taxon>Pisolithaceae</taxon>
        <taxon>Pisolithus</taxon>
    </lineage>
</organism>
<feature type="transmembrane region" description="Helical" evidence="1">
    <location>
        <begin position="6"/>
        <end position="24"/>
    </location>
</feature>
<evidence type="ECO:0000313" key="3">
    <source>
        <dbReference type="Proteomes" id="UP000054217"/>
    </source>
</evidence>
<dbReference type="HOGENOM" id="CLU_3107367_0_0_1"/>
<evidence type="ECO:0000313" key="2">
    <source>
        <dbReference type="EMBL" id="KIO05211.1"/>
    </source>
</evidence>
<gene>
    <name evidence="2" type="ORF">M404DRAFT_535899</name>
</gene>
<dbReference type="InParanoid" id="A0A0C3PB81"/>
<dbReference type="Proteomes" id="UP000054217">
    <property type="component" value="Unassembled WGS sequence"/>
</dbReference>
<sequence>MYAEVSWFNLSSIAGLRLFIIGWSRITFTSTTKHGASVGEYDKFAYTHLFI</sequence>
<protein>
    <submittedName>
        <fullName evidence="2">Uncharacterized protein</fullName>
    </submittedName>
</protein>
<name>A0A0C3PB81_PISTI</name>
<keyword evidence="1" id="KW-0472">Membrane</keyword>
<dbReference type="EMBL" id="KN831968">
    <property type="protein sequence ID" value="KIO05211.1"/>
    <property type="molecule type" value="Genomic_DNA"/>
</dbReference>
<reference evidence="3" key="2">
    <citation type="submission" date="2015-01" db="EMBL/GenBank/DDBJ databases">
        <title>Evolutionary Origins and Diversification of the Mycorrhizal Mutualists.</title>
        <authorList>
            <consortium name="DOE Joint Genome Institute"/>
            <consortium name="Mycorrhizal Genomics Consortium"/>
            <person name="Kohler A."/>
            <person name="Kuo A."/>
            <person name="Nagy L.G."/>
            <person name="Floudas D."/>
            <person name="Copeland A."/>
            <person name="Barry K.W."/>
            <person name="Cichocki N."/>
            <person name="Veneault-Fourrey C."/>
            <person name="LaButti K."/>
            <person name="Lindquist E.A."/>
            <person name="Lipzen A."/>
            <person name="Lundell T."/>
            <person name="Morin E."/>
            <person name="Murat C."/>
            <person name="Riley R."/>
            <person name="Ohm R."/>
            <person name="Sun H."/>
            <person name="Tunlid A."/>
            <person name="Henrissat B."/>
            <person name="Grigoriev I.V."/>
            <person name="Hibbett D.S."/>
            <person name="Martin F."/>
        </authorList>
    </citation>
    <scope>NUCLEOTIDE SEQUENCE [LARGE SCALE GENOMIC DNA]</scope>
    <source>
        <strain evidence="3">Marx 270</strain>
    </source>
</reference>
<dbReference type="AlphaFoldDB" id="A0A0C3PB81"/>
<keyword evidence="1" id="KW-1133">Transmembrane helix</keyword>
<reference evidence="2 3" key="1">
    <citation type="submission" date="2014-04" db="EMBL/GenBank/DDBJ databases">
        <authorList>
            <consortium name="DOE Joint Genome Institute"/>
            <person name="Kuo A."/>
            <person name="Kohler A."/>
            <person name="Costa M.D."/>
            <person name="Nagy L.G."/>
            <person name="Floudas D."/>
            <person name="Copeland A."/>
            <person name="Barry K.W."/>
            <person name="Cichocki N."/>
            <person name="Veneault-Fourrey C."/>
            <person name="LaButti K."/>
            <person name="Lindquist E.A."/>
            <person name="Lipzen A."/>
            <person name="Lundell T."/>
            <person name="Morin E."/>
            <person name="Murat C."/>
            <person name="Sun H."/>
            <person name="Tunlid A."/>
            <person name="Henrissat B."/>
            <person name="Grigoriev I.V."/>
            <person name="Hibbett D.S."/>
            <person name="Martin F."/>
            <person name="Nordberg H.P."/>
            <person name="Cantor M.N."/>
            <person name="Hua S.X."/>
        </authorList>
    </citation>
    <scope>NUCLEOTIDE SEQUENCE [LARGE SCALE GENOMIC DNA]</scope>
    <source>
        <strain evidence="2 3">Marx 270</strain>
    </source>
</reference>
<accession>A0A0C3PB81</accession>
<evidence type="ECO:0000256" key="1">
    <source>
        <dbReference type="SAM" id="Phobius"/>
    </source>
</evidence>
<keyword evidence="1" id="KW-0812">Transmembrane</keyword>